<keyword evidence="4 9" id="KW-1133">Transmembrane helix</keyword>
<dbReference type="HOGENOM" id="CLU_013394_1_0_1"/>
<evidence type="ECO:0000256" key="8">
    <source>
        <dbReference type="SAM" id="MobiDB-lite"/>
    </source>
</evidence>
<feature type="transmembrane region" description="Helical" evidence="9">
    <location>
        <begin position="277"/>
        <end position="295"/>
    </location>
</feature>
<keyword evidence="2" id="KW-0813">Transport</keyword>
<proteinExistence type="predicted"/>
<dbReference type="AlphaFoldDB" id="G1WYG7"/>
<comment type="caution">
    <text evidence="11">The sequence shown here is derived from an EMBL/GenBank/DDBJ whole genome shotgun (WGS) entry which is preliminary data.</text>
</comment>
<comment type="subcellular location">
    <subcellularLocation>
        <location evidence="1">Membrane</location>
        <topology evidence="1">Multi-pass membrane protein</topology>
    </subcellularLocation>
</comment>
<evidence type="ECO:0000256" key="2">
    <source>
        <dbReference type="ARBA" id="ARBA00022448"/>
    </source>
</evidence>
<dbReference type="eggNOG" id="KOG1418">
    <property type="taxonomic scope" value="Eukaryota"/>
</dbReference>
<evidence type="ECO:0000313" key="11">
    <source>
        <dbReference type="EMBL" id="EGX54294.1"/>
    </source>
</evidence>
<feature type="transmembrane region" description="Helical" evidence="9">
    <location>
        <begin position="508"/>
        <end position="527"/>
    </location>
</feature>
<dbReference type="FunCoup" id="G1WYG7">
    <property type="interactions" value="10"/>
</dbReference>
<dbReference type="GeneID" id="22888191"/>
<feature type="domain" description="Potassium channel" evidence="10">
    <location>
        <begin position="283"/>
        <end position="355"/>
    </location>
</feature>
<feature type="compositionally biased region" description="Low complexity" evidence="8">
    <location>
        <begin position="54"/>
        <end position="72"/>
    </location>
</feature>
<dbReference type="OMA" id="DWWFAST"/>
<feature type="transmembrane region" description="Helical" evidence="9">
    <location>
        <begin position="332"/>
        <end position="351"/>
    </location>
</feature>
<feature type="compositionally biased region" description="Basic and acidic residues" evidence="8">
    <location>
        <begin position="596"/>
        <end position="606"/>
    </location>
</feature>
<feature type="transmembrane region" description="Helical" evidence="9">
    <location>
        <begin position="195"/>
        <end position="222"/>
    </location>
</feature>
<dbReference type="PANTHER" id="PTHR11003:SF291">
    <property type="entry name" value="IP11374P"/>
    <property type="match status" value="1"/>
</dbReference>
<feature type="transmembrane region" description="Helical" evidence="9">
    <location>
        <begin position="539"/>
        <end position="559"/>
    </location>
</feature>
<keyword evidence="5" id="KW-0406">Ion transport</keyword>
<dbReference type="Proteomes" id="UP000008784">
    <property type="component" value="Unassembled WGS sequence"/>
</dbReference>
<feature type="compositionally biased region" description="Polar residues" evidence="8">
    <location>
        <begin position="18"/>
        <end position="33"/>
    </location>
</feature>
<dbReference type="OrthoDB" id="297496at2759"/>
<evidence type="ECO:0000259" key="10">
    <source>
        <dbReference type="Pfam" id="PF07885"/>
    </source>
</evidence>
<name>G1WYG7_ARTOA</name>
<dbReference type="RefSeq" id="XP_011117279.1">
    <property type="nucleotide sequence ID" value="XM_011118977.1"/>
</dbReference>
<dbReference type="EMBL" id="ADOT01000005">
    <property type="protein sequence ID" value="EGX54294.1"/>
    <property type="molecule type" value="Genomic_DNA"/>
</dbReference>
<feature type="domain" description="Potassium channel" evidence="10">
    <location>
        <begin position="488"/>
        <end position="563"/>
    </location>
</feature>
<dbReference type="Pfam" id="PF07885">
    <property type="entry name" value="Ion_trans_2"/>
    <property type="match status" value="2"/>
</dbReference>
<dbReference type="PANTHER" id="PTHR11003">
    <property type="entry name" value="POTASSIUM CHANNEL, SUBFAMILY K"/>
    <property type="match status" value="1"/>
</dbReference>
<keyword evidence="12" id="KW-1185">Reference proteome</keyword>
<evidence type="ECO:0000313" key="12">
    <source>
        <dbReference type="Proteomes" id="UP000008784"/>
    </source>
</evidence>
<keyword evidence="3 9" id="KW-0812">Transmembrane</keyword>
<feature type="transmembrane region" description="Helical" evidence="9">
    <location>
        <begin position="478"/>
        <end position="502"/>
    </location>
</feature>
<evidence type="ECO:0000256" key="9">
    <source>
        <dbReference type="SAM" id="Phobius"/>
    </source>
</evidence>
<gene>
    <name evidence="11" type="ORF">AOL_s00004g327</name>
</gene>
<keyword evidence="7" id="KW-0407">Ion channel</keyword>
<feature type="transmembrane region" description="Helical" evidence="9">
    <location>
        <begin position="234"/>
        <end position="256"/>
    </location>
</feature>
<dbReference type="SUPFAM" id="SSF81324">
    <property type="entry name" value="Voltage-gated potassium channels"/>
    <property type="match status" value="2"/>
</dbReference>
<feature type="region of interest" description="Disordered" evidence="8">
    <location>
        <begin position="1"/>
        <end position="86"/>
    </location>
</feature>
<accession>G1WYG7</accession>
<evidence type="ECO:0000256" key="3">
    <source>
        <dbReference type="ARBA" id="ARBA00022692"/>
    </source>
</evidence>
<dbReference type="GO" id="GO:0022841">
    <property type="term" value="F:potassium ion leak channel activity"/>
    <property type="evidence" value="ECO:0007669"/>
    <property type="project" value="TreeGrafter"/>
</dbReference>
<feature type="transmembrane region" description="Helical" evidence="9">
    <location>
        <begin position="116"/>
        <end position="136"/>
    </location>
</feature>
<evidence type="ECO:0000256" key="7">
    <source>
        <dbReference type="ARBA" id="ARBA00023303"/>
    </source>
</evidence>
<dbReference type="InParanoid" id="G1WYG7"/>
<feature type="compositionally biased region" description="Basic and acidic residues" evidence="8">
    <location>
        <begin position="652"/>
        <end position="663"/>
    </location>
</feature>
<protein>
    <recommendedName>
        <fullName evidence="10">Potassium channel domain-containing protein</fullName>
    </recommendedName>
</protein>
<reference evidence="11 12" key="1">
    <citation type="journal article" date="2011" name="PLoS Pathog.">
        <title>Genomic and proteomic analyses of the fungus Arthrobotrys oligospora provide insights into nematode-trap formation.</title>
        <authorList>
            <person name="Yang J."/>
            <person name="Wang L."/>
            <person name="Ji X."/>
            <person name="Feng Y."/>
            <person name="Li X."/>
            <person name="Zou C."/>
            <person name="Xu J."/>
            <person name="Ren Y."/>
            <person name="Mi Q."/>
            <person name="Wu J."/>
            <person name="Liu S."/>
            <person name="Liu Y."/>
            <person name="Huang X."/>
            <person name="Wang H."/>
            <person name="Niu X."/>
            <person name="Li J."/>
            <person name="Liang L."/>
            <person name="Luo Y."/>
            <person name="Ji K."/>
            <person name="Zhou W."/>
            <person name="Yu Z."/>
            <person name="Li G."/>
            <person name="Liu Y."/>
            <person name="Li L."/>
            <person name="Qiao M."/>
            <person name="Feng L."/>
            <person name="Zhang K.-Q."/>
        </authorList>
    </citation>
    <scope>NUCLEOTIDE SEQUENCE [LARGE SCALE GENOMIC DNA]</scope>
    <source>
        <strain evidence="12">ATCC 24927 / CBS 115.81 / DSM 1491</strain>
    </source>
</reference>
<dbReference type="GO" id="GO:0015271">
    <property type="term" value="F:outward rectifier potassium channel activity"/>
    <property type="evidence" value="ECO:0007669"/>
    <property type="project" value="TreeGrafter"/>
</dbReference>
<sequence length="836" mass="93813">MYQLRTQLLGEAFAAGRRSSTYRQTSPSSASHRSQNESDTDVAIDPSLTPNLGSESTPENSSSEPSSSKSAPLDISNNDGHQSDNIDEAEGLEDYEEEFQRHDEPPIKWWFAAKGIPLIAATVGPLANLTSVAALVSPWRADLMLEGDHPYDQRYDLPFPDPRWAIGINAASLVFGFIGNFFLMCNYSRRIRYAVAMPFTIICWFIAFGLLSSILAALHVYARPVSPGQIYTQAFWFGVISASLYLFSASILFINIAGFLKKHYPAHIESSRAEKNLMLQTIFFFLWMGIGALVFSKVEGWSYSDAVYFCNVTLLTVGFGDIAATSDAARGIVFPFSVVGIIMLGLVVNSIHGFVIEIGEKQVVEQHITNRRRDVANRAVAVSSELDRDDPSLAHFQTPITSPISPTGTTVHRRTTDSSIKSETIPLRHSGSLRHIPQQIFTAFTSKRRSRPILLRASRDRFEAMRRIQRHTLKFKKWTALVSSTVAFLTLWLLGAVIFMIAEKDTQGLTYFQALYFCYVSLLTIGYGDLSPRSNAGKAFFLLWSIWSVPTITILISSMGSTVIENFQNATLRLAEFTILPKEGIRKSLKEMWRNRKARRKEERLRKERLRNPSLATNTSHSGGNGGIARRGSRAISSGDNGLLPPLVRMPTLKEVKTQDRDSTLSSHRGPPIPIPIPTFALNDSDIEEQRLEDNQQQQSPSIRPELLEKPKPLPEDYTFQELLAALTAAIRDVGRQVATDPKRAYEYTEWVEFTRLIRACELVKPQKLKGLKPGEEILREHIDNDEGFVLWDWIGEDSPLLYEGSEPAWVQDRLTKGLEDLVTEHLKNISLDVPK</sequence>
<evidence type="ECO:0000256" key="6">
    <source>
        <dbReference type="ARBA" id="ARBA00023136"/>
    </source>
</evidence>
<dbReference type="GO" id="GO:0005886">
    <property type="term" value="C:plasma membrane"/>
    <property type="evidence" value="ECO:0007669"/>
    <property type="project" value="TreeGrafter"/>
</dbReference>
<evidence type="ECO:0000256" key="4">
    <source>
        <dbReference type="ARBA" id="ARBA00022989"/>
    </source>
</evidence>
<dbReference type="STRING" id="756982.G1WYG7"/>
<dbReference type="InterPro" id="IPR003280">
    <property type="entry name" value="2pore_dom_K_chnl"/>
</dbReference>
<feature type="transmembrane region" description="Helical" evidence="9">
    <location>
        <begin position="164"/>
        <end position="183"/>
    </location>
</feature>
<feature type="region of interest" description="Disordered" evidence="8">
    <location>
        <begin position="596"/>
        <end position="712"/>
    </location>
</feature>
<evidence type="ECO:0000256" key="1">
    <source>
        <dbReference type="ARBA" id="ARBA00004141"/>
    </source>
</evidence>
<dbReference type="InterPro" id="IPR013099">
    <property type="entry name" value="K_chnl_dom"/>
</dbReference>
<dbReference type="GO" id="GO:0030322">
    <property type="term" value="P:stabilization of membrane potential"/>
    <property type="evidence" value="ECO:0007669"/>
    <property type="project" value="TreeGrafter"/>
</dbReference>
<evidence type="ECO:0000256" key="5">
    <source>
        <dbReference type="ARBA" id="ARBA00023065"/>
    </source>
</evidence>
<dbReference type="Gene3D" id="1.10.287.70">
    <property type="match status" value="2"/>
</dbReference>
<organism evidence="11 12">
    <name type="scientific">Arthrobotrys oligospora (strain ATCC 24927 / CBS 115.81 / DSM 1491)</name>
    <name type="common">Nematode-trapping fungus</name>
    <name type="synonym">Didymozoophaga oligospora</name>
    <dbReference type="NCBI Taxonomy" id="756982"/>
    <lineage>
        <taxon>Eukaryota</taxon>
        <taxon>Fungi</taxon>
        <taxon>Dikarya</taxon>
        <taxon>Ascomycota</taxon>
        <taxon>Pezizomycotina</taxon>
        <taxon>Orbiliomycetes</taxon>
        <taxon>Orbiliales</taxon>
        <taxon>Orbiliaceae</taxon>
        <taxon>Orbilia</taxon>
        <taxon>Orbilia oligospora</taxon>
    </lineage>
</organism>
<keyword evidence="6 9" id="KW-0472">Membrane</keyword>